<accession>A0A317DVS5</accession>
<comment type="caution">
    <text evidence="2">The sequence shown here is derived from an EMBL/GenBank/DDBJ whole genome shotgun (WGS) entry which is preliminary data.</text>
</comment>
<name>A0A317DVS5_9PROT</name>
<dbReference type="Gene3D" id="3.40.140.120">
    <property type="match status" value="1"/>
</dbReference>
<dbReference type="Gene3D" id="1.20.1270.210">
    <property type="match status" value="1"/>
</dbReference>
<dbReference type="Gene3D" id="3.30.1120.70">
    <property type="match status" value="1"/>
</dbReference>
<dbReference type="NCBIfam" id="TIGR01537">
    <property type="entry name" value="portal_HK97"/>
    <property type="match status" value="1"/>
</dbReference>
<dbReference type="Proteomes" id="UP000246077">
    <property type="component" value="Unassembled WGS sequence"/>
</dbReference>
<dbReference type="InterPro" id="IPR006944">
    <property type="entry name" value="Phage/GTA_portal"/>
</dbReference>
<reference evidence="3" key="1">
    <citation type="submission" date="2018-05" db="EMBL/GenBank/DDBJ databases">
        <title>Zavarzinia sp. HR-AS.</title>
        <authorList>
            <person name="Lee Y."/>
            <person name="Jeon C.O."/>
        </authorList>
    </citation>
    <scope>NUCLEOTIDE SEQUENCE [LARGE SCALE GENOMIC DNA]</scope>
    <source>
        <strain evidence="3">DSM 1231</strain>
    </source>
</reference>
<dbReference type="Pfam" id="PF04860">
    <property type="entry name" value="Phage_portal"/>
    <property type="match status" value="1"/>
</dbReference>
<proteinExistence type="predicted"/>
<protein>
    <submittedName>
        <fullName evidence="2">Phage portal protein</fullName>
    </submittedName>
</protein>
<evidence type="ECO:0000313" key="2">
    <source>
        <dbReference type="EMBL" id="PWR18789.1"/>
    </source>
</evidence>
<dbReference type="AlphaFoldDB" id="A0A317DVS5"/>
<dbReference type="EMBL" id="QGLF01000005">
    <property type="protein sequence ID" value="PWR18789.1"/>
    <property type="molecule type" value="Genomic_DNA"/>
</dbReference>
<gene>
    <name evidence="2" type="ORF">DKG75_17555</name>
</gene>
<evidence type="ECO:0000256" key="1">
    <source>
        <dbReference type="SAM" id="MobiDB-lite"/>
    </source>
</evidence>
<keyword evidence="3" id="KW-1185">Reference proteome</keyword>
<evidence type="ECO:0000313" key="3">
    <source>
        <dbReference type="Proteomes" id="UP000246077"/>
    </source>
</evidence>
<sequence>MMMFEGFKKLIGLETKTTLADPSPELIALFGATPSASGVAVTPETAMRCPTVYASVKVIAESVAQLPLHLHRRKPDGGKERATDHPLAELLHGQANEWTSAFEFRLFMQTALCLHGNAFAFINRTGGKIAELIPIPSPCVTVEVDPVTMEPSYKVSSGDGGQRIYDRTEIFHLKALGTSPHVGMSPITQMKEAIGLALAMEEHGARIFSSGARPGGVFKYGKTLGPEALKRLRESFNAAHAGGSNAGKTLILEDGMDFEAVQFTSVDLQFLELRRHQVAEIARGFRIPLHLLQELERATHNNAESMGQQFLSLTLLPWLKCWEGGIRRALLTPEERAEYYAEFLTDDLARADLAARFDAYAKAVTNGLLSPNEVRAAENRAPYDGGDQFRLPMNTEDANAAGGGNGSR</sequence>
<organism evidence="2 3">
    <name type="scientific">Zavarzinia compransoris</name>
    <dbReference type="NCBI Taxonomy" id="1264899"/>
    <lineage>
        <taxon>Bacteria</taxon>
        <taxon>Pseudomonadati</taxon>
        <taxon>Pseudomonadota</taxon>
        <taxon>Alphaproteobacteria</taxon>
        <taxon>Rhodospirillales</taxon>
        <taxon>Zavarziniaceae</taxon>
        <taxon>Zavarzinia</taxon>
    </lineage>
</organism>
<feature type="region of interest" description="Disordered" evidence="1">
    <location>
        <begin position="382"/>
        <end position="408"/>
    </location>
</feature>
<dbReference type="InterPro" id="IPR006427">
    <property type="entry name" value="Portal_HK97"/>
</dbReference>